<dbReference type="EMBL" id="VFOS01000001">
    <property type="protein sequence ID" value="TQL64576.1"/>
    <property type="molecule type" value="Genomic_DNA"/>
</dbReference>
<feature type="transmembrane region" description="Helical" evidence="1">
    <location>
        <begin position="303"/>
        <end position="324"/>
    </location>
</feature>
<comment type="caution">
    <text evidence="2">The sequence shown here is derived from an EMBL/GenBank/DDBJ whole genome shotgun (WGS) entry which is preliminary data.</text>
</comment>
<reference evidence="2 3" key="1">
    <citation type="submission" date="2019-06" db="EMBL/GenBank/DDBJ databases">
        <title>Sequencing the genomes of 1000 actinobacteria strains.</title>
        <authorList>
            <person name="Klenk H.-P."/>
        </authorList>
    </citation>
    <scope>NUCLEOTIDE SEQUENCE [LARGE SCALE GENOMIC DNA]</scope>
    <source>
        <strain evidence="2 3">DSM 4813</strain>
    </source>
</reference>
<name>A0A542ZWF7_RARFA</name>
<keyword evidence="1" id="KW-0812">Transmembrane</keyword>
<keyword evidence="3" id="KW-1185">Reference proteome</keyword>
<dbReference type="Proteomes" id="UP000315389">
    <property type="component" value="Unassembled WGS sequence"/>
</dbReference>
<proteinExistence type="predicted"/>
<evidence type="ECO:0000313" key="3">
    <source>
        <dbReference type="Proteomes" id="UP000315389"/>
    </source>
</evidence>
<organism evidence="2 3">
    <name type="scientific">Rarobacter faecitabidus</name>
    <dbReference type="NCBI Taxonomy" id="13243"/>
    <lineage>
        <taxon>Bacteria</taxon>
        <taxon>Bacillati</taxon>
        <taxon>Actinomycetota</taxon>
        <taxon>Actinomycetes</taxon>
        <taxon>Micrococcales</taxon>
        <taxon>Rarobacteraceae</taxon>
        <taxon>Rarobacter</taxon>
    </lineage>
</organism>
<keyword evidence="1" id="KW-0472">Membrane</keyword>
<keyword evidence="1" id="KW-1133">Transmembrane helix</keyword>
<gene>
    <name evidence="2" type="ORF">FB461_1082</name>
</gene>
<evidence type="ECO:0000256" key="1">
    <source>
        <dbReference type="SAM" id="Phobius"/>
    </source>
</evidence>
<protein>
    <submittedName>
        <fullName evidence="2">Uncharacterized protein</fullName>
    </submittedName>
</protein>
<evidence type="ECO:0000313" key="2">
    <source>
        <dbReference type="EMBL" id="TQL64576.1"/>
    </source>
</evidence>
<accession>A0A542ZWF7</accession>
<dbReference type="AlphaFoldDB" id="A0A542ZWF7"/>
<sequence>MAASEVTVKDATVVASTAIAAVDRIEGHSPAVATPEMSAARAMTAIAAVDRVEGDSPAVATPEMPVTHAMSVSAGIETTTAVATATDTVAATTAAIAAMQQAHATATPEAVVPRATDMAVIPGPLATTAIAAAIVLAAKVATAGMTVVATAGMTVVATAGTVAATAISVGTTVPAVRMRIASALAGETTPMGAAAAMASSGVVSRAMVNVVVDTTATPAAVQFRSAMVSVAGWAGALMIAAIRAASTDRVTANVTTTARAKHPARGAADTTAAQKEAAATPVSRVAETIVDPTVGVTMTRATISGVAVAIAAAPSVAVTIAGAVNRRMAVDKTSSAAATINVAGTIVATIAARRVAILPSVAVIRVAIATAGSRSNVLPEAMIEVLVGMDGVTRSGLIRPLPILPGTIPSNAEALPATTVAGPSVRSARLTVPGRLVRVATMAATVLTVAAAAMVATGPAAASTAVASSTAAMRIGGSRIAATGGTAPDAATGHASSVASSSVASSSAEHARSIAATSPKFPRTSRCPCLIARRGSACAA</sequence>
<feature type="transmembrane region" description="Helical" evidence="1">
    <location>
        <begin position="436"/>
        <end position="456"/>
    </location>
</feature>